<evidence type="ECO:0000313" key="3">
    <source>
        <dbReference type="Proteomes" id="UP000366872"/>
    </source>
</evidence>
<dbReference type="GO" id="GO:0008757">
    <property type="term" value="F:S-adenosylmethionine-dependent methyltransferase activity"/>
    <property type="evidence" value="ECO:0007669"/>
    <property type="project" value="InterPro"/>
</dbReference>
<dbReference type="RefSeq" id="WP_136080543.1">
    <property type="nucleotide sequence ID" value="NZ_CAAHFG010000002.1"/>
</dbReference>
<dbReference type="EMBL" id="CAAHFG010000002">
    <property type="protein sequence ID" value="VGO14924.1"/>
    <property type="molecule type" value="Genomic_DNA"/>
</dbReference>
<organism evidence="2 3">
    <name type="scientific">Pontiella desulfatans</name>
    <dbReference type="NCBI Taxonomy" id="2750659"/>
    <lineage>
        <taxon>Bacteria</taxon>
        <taxon>Pseudomonadati</taxon>
        <taxon>Kiritimatiellota</taxon>
        <taxon>Kiritimatiellia</taxon>
        <taxon>Kiritimatiellales</taxon>
        <taxon>Pontiellaceae</taxon>
        <taxon>Pontiella</taxon>
    </lineage>
</organism>
<dbReference type="CDD" id="cd02440">
    <property type="entry name" value="AdoMet_MTases"/>
    <property type="match status" value="1"/>
</dbReference>
<protein>
    <recommendedName>
        <fullName evidence="1">Methyltransferase type 11 domain-containing protein</fullName>
    </recommendedName>
</protein>
<dbReference type="AlphaFoldDB" id="A0A6C2U676"/>
<dbReference type="SUPFAM" id="SSF53335">
    <property type="entry name" value="S-adenosyl-L-methionine-dependent methyltransferases"/>
    <property type="match status" value="1"/>
</dbReference>
<dbReference type="Proteomes" id="UP000366872">
    <property type="component" value="Unassembled WGS sequence"/>
</dbReference>
<sequence>MDLIQHFRNMFPGVELEIDDLLLLEAFQIAYLPGWVPEQEFATVLQARPEIRRYLEMRCPSISGFLASASENHQNIHGKQQLEQAEERVVWTIADMLVYNKCPEAYDRLPFHQWDFAEITSIVDLTGKVVVDAGAGTGRVALEAAATAATVFAVEPVARLREFMRTKARQAGASNLFVVDGLLHALPFPAGFADVVITSHALGWNLESELEEFERVAKAGGTIIHCPGTADGNPEDEVHKTLLAAPWKYEFSTFEEPAPKSGGGRKRKYWKQA</sequence>
<gene>
    <name evidence="2" type="ORF">PDESU_03494</name>
</gene>
<keyword evidence="3" id="KW-1185">Reference proteome</keyword>
<dbReference type="InterPro" id="IPR013216">
    <property type="entry name" value="Methyltransf_11"/>
</dbReference>
<evidence type="ECO:0000313" key="2">
    <source>
        <dbReference type="EMBL" id="VGO14924.1"/>
    </source>
</evidence>
<reference evidence="2 3" key="1">
    <citation type="submission" date="2019-04" db="EMBL/GenBank/DDBJ databases">
        <authorList>
            <person name="Van Vliet M D."/>
        </authorList>
    </citation>
    <scope>NUCLEOTIDE SEQUENCE [LARGE SCALE GENOMIC DNA]</scope>
    <source>
        <strain evidence="2 3">F1</strain>
    </source>
</reference>
<dbReference type="InterPro" id="IPR029063">
    <property type="entry name" value="SAM-dependent_MTases_sf"/>
</dbReference>
<dbReference type="Gene3D" id="3.40.50.150">
    <property type="entry name" value="Vaccinia Virus protein VP39"/>
    <property type="match status" value="1"/>
</dbReference>
<feature type="domain" description="Methyltransferase type 11" evidence="1">
    <location>
        <begin position="131"/>
        <end position="224"/>
    </location>
</feature>
<dbReference type="Pfam" id="PF08241">
    <property type="entry name" value="Methyltransf_11"/>
    <property type="match status" value="1"/>
</dbReference>
<evidence type="ECO:0000259" key="1">
    <source>
        <dbReference type="Pfam" id="PF08241"/>
    </source>
</evidence>
<name>A0A6C2U676_PONDE</name>
<proteinExistence type="predicted"/>
<accession>A0A6C2U676</accession>